<dbReference type="Proteomes" id="UP000336646">
    <property type="component" value="Unassembled WGS sequence"/>
</dbReference>
<dbReference type="Pfam" id="PF07669">
    <property type="entry name" value="Eco57I"/>
    <property type="match status" value="1"/>
</dbReference>
<dbReference type="GO" id="GO:0032259">
    <property type="term" value="P:methylation"/>
    <property type="evidence" value="ECO:0007669"/>
    <property type="project" value="UniProtKB-KW"/>
</dbReference>
<gene>
    <name evidence="7" type="ORF">EKI59_00620</name>
</gene>
<feature type="domain" description="Type II methyltransferase M.TaqI-like" evidence="6">
    <location>
        <begin position="439"/>
        <end position="628"/>
    </location>
</feature>
<evidence type="ECO:0000256" key="5">
    <source>
        <dbReference type="ARBA" id="ARBA00047942"/>
    </source>
</evidence>
<dbReference type="PANTHER" id="PTHR33841">
    <property type="entry name" value="DNA METHYLTRANSFERASE YEEA-RELATED"/>
    <property type="match status" value="1"/>
</dbReference>
<sequence>MTYMAKSGWKRITKEDARVRVSELVERYRRVRTELRSPASGFTETDTRNQYLDQLLSALGWDVKNEAGNFRSKMEVVTERSETLKEGRGIGRPDYKLRIGGIDFMPVEAKKVSANLDDAKLSRQARSYGWSLSLPASVLSNFEELVIFDTTFAPQIEDGAMVARLPDGVFHFEEFVTRFDDLWRLLSFDSLNSHGLEGIFNYESPPKGESPFDRAFLADFRRWRLALAESVASENPCLGAREVSMRTQKILNALFFLRVCEDRNLRKYEGLKDSSRRKDAVELFREADRTYNAGLFSVLETTKIDSAVFYRVVEDMYWPRSQYAYAVLDPETLAGLYDQYLSERLTFSEDGQVSLEIKPEVTHAGGVVSTPDYIVREIVHETMSNSTLWSRFPGIFPRVVDPAVGSGAFLIEVFHFMLDRCEANGIAPTFEIRCEIAAKCLFGIDIDSAAVEVARLSVLLLVLGSDGVDELPCETRLPSLNNNIIVGNSVVRDNFDDLCPVAAKDIDRRAAVRPIAPFGLKRETREKLKFDFLVCNPPYVRIQELARFADDQLSYFQHPDSGYECAKGNSFDLYQIFMERSLEMVKTSGRIGMIVPNRFTNSLPSAPIRRQVGKRLEKMIHFRENQVFPGRLTYVAIVVLGDGKQPNVIIEFADDLNAWRKTSQIDSKLVPRADLGPEPWPMATEAQEKLFKRLESKQVAKLGDRDWVKIFVGVQTSADDYYFLRVKSRSHGIATFVDALGEESKVEEALLRPAIRDRMIDVYDGQPEPDFDVIFPYLKNEMGRYEPIPVDMMREDFPNAWKYFKKFRERLSPPRRSVSPNPGEKVWAYGRSQSLNELSEPKLIVRTLSLVPRYALDSDGLVVPGGGDGGPYYLLRPNDGCPYSIDTLQAILSHPVIDLYVAVNGKRFQGSYASHRKAFLERVPLPRLTEHERAEIDERTQELRSLAERLRSETDRSIRESIEERRSYLSKKNNEVISQAFGLEAGEVEIVTGSL</sequence>
<dbReference type="Gene3D" id="3.40.50.150">
    <property type="entry name" value="Vaccinia Virus protein VP39"/>
    <property type="match status" value="1"/>
</dbReference>
<protein>
    <recommendedName>
        <fullName evidence="1">site-specific DNA-methyltransferase (adenine-specific)</fullName>
        <ecNumber evidence="1">2.1.1.72</ecNumber>
    </recommendedName>
</protein>
<dbReference type="InterPro" id="IPR029063">
    <property type="entry name" value="SAM-dependent_MTases_sf"/>
</dbReference>
<dbReference type="PRINTS" id="PR00507">
    <property type="entry name" value="N12N6MTFRASE"/>
</dbReference>
<proteinExistence type="predicted"/>
<evidence type="ECO:0000256" key="3">
    <source>
        <dbReference type="ARBA" id="ARBA00022679"/>
    </source>
</evidence>
<comment type="caution">
    <text evidence="7">The sequence shown here is derived from an EMBL/GenBank/DDBJ whole genome shotgun (WGS) entry which is preliminary data.</text>
</comment>
<comment type="catalytic activity">
    <reaction evidence="5">
        <text>a 2'-deoxyadenosine in DNA + S-adenosyl-L-methionine = an N(6)-methyl-2'-deoxyadenosine in DNA + S-adenosyl-L-homocysteine + H(+)</text>
        <dbReference type="Rhea" id="RHEA:15197"/>
        <dbReference type="Rhea" id="RHEA-COMP:12418"/>
        <dbReference type="Rhea" id="RHEA-COMP:12419"/>
        <dbReference type="ChEBI" id="CHEBI:15378"/>
        <dbReference type="ChEBI" id="CHEBI:57856"/>
        <dbReference type="ChEBI" id="CHEBI:59789"/>
        <dbReference type="ChEBI" id="CHEBI:90615"/>
        <dbReference type="ChEBI" id="CHEBI:90616"/>
        <dbReference type="EC" id="2.1.1.72"/>
    </reaction>
</comment>
<dbReference type="PANTHER" id="PTHR33841:SF1">
    <property type="entry name" value="DNA METHYLTRANSFERASE A"/>
    <property type="match status" value="1"/>
</dbReference>
<dbReference type="GO" id="GO:0009007">
    <property type="term" value="F:site-specific DNA-methyltransferase (adenine-specific) activity"/>
    <property type="evidence" value="ECO:0007669"/>
    <property type="project" value="UniProtKB-EC"/>
</dbReference>
<evidence type="ECO:0000256" key="4">
    <source>
        <dbReference type="ARBA" id="ARBA00022691"/>
    </source>
</evidence>
<dbReference type="Gene3D" id="3.90.1570.30">
    <property type="match status" value="1"/>
</dbReference>
<dbReference type="InterPro" id="IPR002052">
    <property type="entry name" value="DNA_methylase_N6_adenine_CS"/>
</dbReference>
<dbReference type="EC" id="2.1.1.72" evidence="1"/>
<dbReference type="PROSITE" id="PS00092">
    <property type="entry name" value="N6_MTASE"/>
    <property type="match status" value="1"/>
</dbReference>
<keyword evidence="4" id="KW-0949">S-adenosyl-L-methionine</keyword>
<accession>A0A6C1TZV1</accession>
<keyword evidence="2" id="KW-0489">Methyltransferase</keyword>
<dbReference type="SUPFAM" id="SSF53335">
    <property type="entry name" value="S-adenosyl-L-methionine-dependent methyltransferases"/>
    <property type="match status" value="1"/>
</dbReference>
<evidence type="ECO:0000313" key="8">
    <source>
        <dbReference type="Proteomes" id="UP000336646"/>
    </source>
</evidence>
<dbReference type="EMBL" id="RXIR01000001">
    <property type="protein sequence ID" value="TVS30324.1"/>
    <property type="molecule type" value="Genomic_DNA"/>
</dbReference>
<dbReference type="InterPro" id="IPR050953">
    <property type="entry name" value="N4_N6_ade-DNA_methylase"/>
</dbReference>
<dbReference type="AlphaFoldDB" id="A0A6C1TZV1"/>
<reference evidence="7 8" key="1">
    <citation type="submission" date="2018-12" db="EMBL/GenBank/DDBJ databases">
        <title>Corynebacterium sanguinis sp. nov., a clinically-associated and environmental corynebacterium.</title>
        <authorList>
            <person name="Gonzales-Siles L."/>
            <person name="Jaen-Luchoro D."/>
            <person name="Cardew S."/>
            <person name="Inganas E."/>
            <person name="Ohlen M."/>
            <person name="Jensie-Markopolous S."/>
            <person name="Pinyeiro-Iglesias B."/>
            <person name="Molin K."/>
            <person name="Skovbjerg S."/>
            <person name="Svensson-Stadler L."/>
            <person name="Funke G."/>
            <person name="Moore E.R.B."/>
        </authorList>
    </citation>
    <scope>NUCLEOTIDE SEQUENCE [LARGE SCALE GENOMIC DNA]</scope>
    <source>
        <strain evidence="7 8">58734</strain>
    </source>
</reference>
<evidence type="ECO:0000256" key="1">
    <source>
        <dbReference type="ARBA" id="ARBA00011900"/>
    </source>
</evidence>
<dbReference type="InterPro" id="IPR011639">
    <property type="entry name" value="MethylTrfase_TaqI-like_dom"/>
</dbReference>
<dbReference type="GO" id="GO:0003676">
    <property type="term" value="F:nucleic acid binding"/>
    <property type="evidence" value="ECO:0007669"/>
    <property type="project" value="InterPro"/>
</dbReference>
<evidence type="ECO:0000256" key="2">
    <source>
        <dbReference type="ARBA" id="ARBA00022603"/>
    </source>
</evidence>
<evidence type="ECO:0000313" key="7">
    <source>
        <dbReference type="EMBL" id="TVS30324.1"/>
    </source>
</evidence>
<organism evidence="7 8">
    <name type="scientific">Corynebacterium sanguinis</name>
    <dbReference type="NCBI Taxonomy" id="2594913"/>
    <lineage>
        <taxon>Bacteria</taxon>
        <taxon>Bacillati</taxon>
        <taxon>Actinomycetota</taxon>
        <taxon>Actinomycetes</taxon>
        <taxon>Mycobacteriales</taxon>
        <taxon>Corynebacteriaceae</taxon>
        <taxon>Corynebacterium</taxon>
    </lineage>
</organism>
<keyword evidence="3" id="KW-0808">Transferase</keyword>
<evidence type="ECO:0000259" key="6">
    <source>
        <dbReference type="Pfam" id="PF07669"/>
    </source>
</evidence>
<dbReference type="OrthoDB" id="9784823at2"/>
<name>A0A6C1TZV1_9CORY</name>
<dbReference type="GO" id="GO:0006304">
    <property type="term" value="P:DNA modification"/>
    <property type="evidence" value="ECO:0007669"/>
    <property type="project" value="InterPro"/>
</dbReference>